<evidence type="ECO:0000313" key="1">
    <source>
        <dbReference type="EMBL" id="KAI9513331.1"/>
    </source>
</evidence>
<keyword evidence="1" id="KW-0645">Protease</keyword>
<reference evidence="1" key="1">
    <citation type="submission" date="2021-03" db="EMBL/GenBank/DDBJ databases">
        <title>Evolutionary priming and transition to the ectomycorrhizal habit in an iconic lineage of mushroom-forming fungi: is preadaptation a requirement?</title>
        <authorList>
            <consortium name="DOE Joint Genome Institute"/>
            <person name="Looney B.P."/>
            <person name="Miyauchi S."/>
            <person name="Morin E."/>
            <person name="Drula E."/>
            <person name="Courty P.E."/>
            <person name="Chicoki N."/>
            <person name="Fauchery L."/>
            <person name="Kohler A."/>
            <person name="Kuo A."/>
            <person name="LaButti K."/>
            <person name="Pangilinan J."/>
            <person name="Lipzen A."/>
            <person name="Riley R."/>
            <person name="Andreopoulos W."/>
            <person name="He G."/>
            <person name="Johnson J."/>
            <person name="Barry K.W."/>
            <person name="Grigoriev I.V."/>
            <person name="Nagy L."/>
            <person name="Hibbett D."/>
            <person name="Henrissat B."/>
            <person name="Matheny P.B."/>
            <person name="Labbe J."/>
            <person name="Martin A.F."/>
        </authorList>
    </citation>
    <scope>NUCLEOTIDE SEQUENCE</scope>
    <source>
        <strain evidence="1">BPL698</strain>
    </source>
</reference>
<organism evidence="1 2">
    <name type="scientific">Russula earlei</name>
    <dbReference type="NCBI Taxonomy" id="71964"/>
    <lineage>
        <taxon>Eukaryota</taxon>
        <taxon>Fungi</taxon>
        <taxon>Dikarya</taxon>
        <taxon>Basidiomycota</taxon>
        <taxon>Agaricomycotina</taxon>
        <taxon>Agaricomycetes</taxon>
        <taxon>Russulales</taxon>
        <taxon>Russulaceae</taxon>
        <taxon>Russula</taxon>
    </lineage>
</organism>
<keyword evidence="1" id="KW-0378">Hydrolase</keyword>
<protein>
    <submittedName>
        <fullName evidence="1">Acid protease</fullName>
    </submittedName>
</protein>
<comment type="caution">
    <text evidence="1">The sequence shown here is derived from an EMBL/GenBank/DDBJ whole genome shotgun (WGS) entry which is preliminary data.</text>
</comment>
<name>A0ACC0UQ25_9AGAM</name>
<keyword evidence="2" id="KW-1185">Reference proteome</keyword>
<sequence length="545" mass="58057">MKFVALSYSLALCTAAALALKFPVKKISRHSLLSASRSTSFSSSYSPHLLASSSNPYPDSSDLSTINDMIYIANITLGGVDYHLQLDSGSSDLWVKSNVSPLPNSNPTYGIGWAFGHISYSTVQFSGITVPNQAFLDVSSAQNPTITYGASGIVGIGFTSLSNIDALVQKTGSSSGSSLLYNIFSSQTQEPNFIAVSLQRSTDPTADVQGTFLVGELDPQYAAVVQTPPIPTFPVSNPRRWNVLLEAVLVGNTAVALLDSGTSLSYARPDLCEAIYSNITGAQQDSQTGLWSIPCNVEIDVAIQINGQVFPLHPLDMVPKSISNPGRCVGSFVSQDLSAMVTGDIDVILGDNVLRSVYSVYDFGDFDDSGTMGNPYVKLLSLVDPDAASKDFAAARGSVARTNITYNVANSTVASPVGSTVSLSNDITDTLNKINTYFPIMLAILGLNALVILLLAIAAFIYIWRRHSASSAPKQRRAQRFTPMPLEAVSTDSLAPQQRKSMQPRSSRQAYEAVSAALTDDTVSPSPPSGGFDDQSNSVARASWH</sequence>
<dbReference type="Proteomes" id="UP001207468">
    <property type="component" value="Unassembled WGS sequence"/>
</dbReference>
<proteinExistence type="predicted"/>
<evidence type="ECO:0000313" key="2">
    <source>
        <dbReference type="Proteomes" id="UP001207468"/>
    </source>
</evidence>
<accession>A0ACC0UQ25</accession>
<dbReference type="EMBL" id="JAGFNK010000002">
    <property type="protein sequence ID" value="KAI9513331.1"/>
    <property type="molecule type" value="Genomic_DNA"/>
</dbReference>
<gene>
    <name evidence="1" type="ORF">F5148DRAFT_1157789</name>
</gene>